<comment type="subunit">
    <text evidence="18">Homodimer. Homooligomer. Interacts with host RB1; this interaction induces dissociation of RB1-E2F1 complex thereby disrupting RB1 activity. Interacts with host EP300; this interaction represses EP300 transcriptional activity. Interacts with protein E2; this interaction inhibits E7 oncogenic activity. Interacts with host TMEM173/STING; this interaction impairs the ability of TMEM173/STING to sense cytosolic DNA and promote the production of type I interferon (IFN-alpha and IFN-beta).</text>
</comment>
<comment type="domain">
    <text evidence="18">The E7 terminal domain is an intrinsically disordered domain, whose flexibility and conformational transitions confer target adaptability to the oncoprotein. It allows adaptation to a variety of protein targets and exposes the PEST degradation sequence that regulates its turnover in the cell.</text>
</comment>
<evidence type="ECO:0000256" key="14">
    <source>
        <dbReference type="ARBA" id="ARBA00023200"/>
    </source>
</evidence>
<dbReference type="InterPro" id="IPR000148">
    <property type="entry name" value="Papilloma_E7"/>
</dbReference>
<evidence type="ECO:0000256" key="16">
    <source>
        <dbReference type="ARBA" id="ARBA00023280"/>
    </source>
</evidence>
<gene>
    <name evidence="18" type="primary">E7</name>
</gene>
<dbReference type="GO" id="GO:0052170">
    <property type="term" value="P:symbiont-mediated suppression of host innate immune response"/>
    <property type="evidence" value="ECO:0007669"/>
    <property type="project" value="UniProtKB-KW"/>
</dbReference>
<dbReference type="GO" id="GO:0039645">
    <property type="term" value="P:symbiont-mediated perturbation of host cell cycle G1/S transition checkpoint"/>
    <property type="evidence" value="ECO:0007669"/>
    <property type="project" value="UniProtKB-UniRule"/>
</dbReference>
<evidence type="ECO:0000256" key="1">
    <source>
        <dbReference type="ARBA" id="ARBA00022504"/>
    </source>
</evidence>
<evidence type="ECO:0000256" key="10">
    <source>
        <dbReference type="ARBA" id="ARBA00023015"/>
    </source>
</evidence>
<dbReference type="PIRSF" id="PIRSF003407">
    <property type="entry name" value="Papvi_E7"/>
    <property type="match status" value="1"/>
</dbReference>
<keyword evidence="13 18" id="KW-0804">Transcription</keyword>
<evidence type="ECO:0000256" key="11">
    <source>
        <dbReference type="ARBA" id="ARBA00023125"/>
    </source>
</evidence>
<protein>
    <recommendedName>
        <fullName evidence="18">Protein E7</fullName>
    </recommendedName>
</protein>
<evidence type="ECO:0000256" key="9">
    <source>
        <dbReference type="ARBA" id="ARBA00022833"/>
    </source>
</evidence>
<dbReference type="HAMAP" id="MF_04004">
    <property type="entry name" value="PPV_E7"/>
    <property type="match status" value="1"/>
</dbReference>
<comment type="PTM">
    <text evidence="18">Highly phosphorylated.</text>
</comment>
<feature type="short sequence motif" description="LXCXE motif; interaction with host RB1 and TMEM173/STING" evidence="18">
    <location>
        <begin position="22"/>
        <end position="26"/>
    </location>
</feature>
<keyword evidence="16 18" id="KW-0899">Viral immunoevasion</keyword>
<dbReference type="GO" id="GO:0039502">
    <property type="term" value="P:symbiont-mediated suppression of host type I interferon-mediated signaling pathway"/>
    <property type="evidence" value="ECO:0007669"/>
    <property type="project" value="UniProtKB-UniRule"/>
</dbReference>
<keyword evidence="6 18" id="KW-0479">Metal-binding</keyword>
<keyword evidence="1 18" id="KW-1121">Modulation of host cell cycle by virus</keyword>
<evidence type="ECO:0000313" key="19">
    <source>
        <dbReference type="EMBL" id="XBH24139.1"/>
    </source>
</evidence>
<keyword evidence="3 18" id="KW-1048">Host nucleus</keyword>
<dbReference type="GO" id="GO:0006351">
    <property type="term" value="P:DNA-templated transcription"/>
    <property type="evidence" value="ECO:0007669"/>
    <property type="project" value="UniProtKB-UniRule"/>
</dbReference>
<dbReference type="PROSITE" id="PS01047">
    <property type="entry name" value="HMA_1"/>
    <property type="match status" value="1"/>
</dbReference>
<keyword evidence="11 18" id="KW-0238">DNA-binding</keyword>
<comment type="subcellular location">
    <subcellularLocation>
        <location evidence="18">Host cytoplasm</location>
    </subcellularLocation>
    <subcellularLocation>
        <location evidence="18">Host nucleus</location>
    </subcellularLocation>
    <text evidence="18">Predominantly found in the host nucleus.</text>
</comment>
<dbReference type="InterPro" id="IPR017969">
    <property type="entry name" value="Heavy-metal-associated_CS"/>
</dbReference>
<comment type="caution">
    <text evidence="18">Lacks conserved residue(s) required for the propagation of feature annotation.</text>
</comment>
<organism evidence="19">
    <name type="scientific">Rousettus bat papillomavirus</name>
    <dbReference type="NCBI Taxonomy" id="3141903"/>
    <lineage>
        <taxon>Viruses</taxon>
        <taxon>Monodnaviria</taxon>
        <taxon>Shotokuvirae</taxon>
        <taxon>Cossaviricota</taxon>
        <taxon>Papovaviricetes</taxon>
        <taxon>Zurhausenvirales</taxon>
        <taxon>Papillomaviridae</taxon>
    </lineage>
</organism>
<keyword evidence="14 18" id="KW-1035">Host cytoplasm</keyword>
<keyword evidence="7 18" id="KW-0863">Zinc-finger</keyword>
<dbReference type="GO" id="GO:0042025">
    <property type="term" value="C:host cell nucleus"/>
    <property type="evidence" value="ECO:0007669"/>
    <property type="project" value="UniProtKB-SubCell"/>
</dbReference>
<keyword evidence="10 18" id="KW-0805">Transcription regulation</keyword>
<keyword evidence="5 18" id="KW-1090">Inhibition of host innate immune response by virus</keyword>
<reference evidence="19" key="1">
    <citation type="journal article" date="2024" name="Microbiome">
        <title>Substantial viral diversity in bats and rodents from East Africa: insights into evolution, recombination, and cocirculation.</title>
        <authorList>
            <person name="Wang D."/>
            <person name="Yang X."/>
            <person name="Ren Z."/>
            <person name="Hu B."/>
            <person name="Zhao H."/>
            <person name="Yang K."/>
            <person name="Shi P."/>
            <person name="Zhang Z."/>
            <person name="Feng Q."/>
            <person name="Nawenja C.V."/>
            <person name="Obanda V."/>
            <person name="Robert K."/>
            <person name="Nalikka B."/>
            <person name="Waruhiu C.N."/>
            <person name="Ochola G.O."/>
            <person name="Onyuok S.O."/>
            <person name="Ochieng H."/>
            <person name="Li B."/>
            <person name="Zhu Y."/>
            <person name="Si H."/>
            <person name="Yin J."/>
            <person name="Kristiansen K."/>
            <person name="Jin X."/>
            <person name="Xu X."/>
            <person name="Xiao M."/>
            <person name="Agwanda B."/>
            <person name="Ommeh S."/>
            <person name="Li J."/>
            <person name="Shi Z.L."/>
        </authorList>
    </citation>
    <scope>NUCLEOTIDE SEQUENCE</scope>
    <source>
        <strain evidence="19">8A/Uganda/UGR83/2019</strain>
    </source>
</reference>
<name>A0AAU7E2K4_9PAPI</name>
<evidence type="ECO:0000256" key="5">
    <source>
        <dbReference type="ARBA" id="ARBA00022632"/>
    </source>
</evidence>
<evidence type="ECO:0000256" key="18">
    <source>
        <dbReference type="HAMAP-Rule" id="MF_04004"/>
    </source>
</evidence>
<sequence>MIGKEPSLELVAATEEVEAVNLRCDESLEGEAEQTIYNIDLNCSTCERPIRLVLSCSPAGVRSLAVLLRQREVQLFCDACTRAYA</sequence>
<evidence type="ECO:0000256" key="8">
    <source>
        <dbReference type="ARBA" id="ARBA00022830"/>
    </source>
</evidence>
<proteinExistence type="inferred from homology"/>
<evidence type="ECO:0000256" key="3">
    <source>
        <dbReference type="ARBA" id="ARBA00022562"/>
    </source>
</evidence>
<comment type="function">
    <text evidence="18">Plays a role in viral genome replication by driving entry of quiescent cells into the cell cycle. Stimulation of progression from G1 to S phase allows the virus to efficiently use the cellular DNA replicating machinery to achieve viral genome replication. E7 protein has both transforming and trans-activating activities. Induces the disassembly of the E2F1 transcription factor from RB1, with subsequent transcriptional activation of E2F1-regulated S-phase genes. Interferes with host histone deacetylation mediated by HDAC1 and HDAC2, leading to transcription activation. Plays also a role in the inhibition of both antiviral and antiproliferative functions of host interferon alpha. Interaction with host TMEM173/STING impairs the ability of TMEM173/STING to sense cytosolic DNA and promote the production of type I interferon (IFN-alpha and IFN-beta).</text>
</comment>
<feature type="short sequence motif" description="Nuclear export signal" evidence="18">
    <location>
        <begin position="61"/>
        <end position="69"/>
    </location>
</feature>
<keyword evidence="9 18" id="KW-0862">Zinc</keyword>
<dbReference type="GO" id="GO:0030430">
    <property type="term" value="C:host cell cytoplasm"/>
    <property type="evidence" value="ECO:0007669"/>
    <property type="project" value="UniProtKB-SubCell"/>
</dbReference>
<dbReference type="GO" id="GO:0008270">
    <property type="term" value="F:zinc ion binding"/>
    <property type="evidence" value="ECO:0007669"/>
    <property type="project" value="UniProtKB-KW"/>
</dbReference>
<evidence type="ECO:0000256" key="4">
    <source>
        <dbReference type="ARBA" id="ARBA00022581"/>
    </source>
</evidence>
<evidence type="ECO:0000256" key="12">
    <source>
        <dbReference type="ARBA" id="ARBA00023159"/>
    </source>
</evidence>
<dbReference type="SUPFAM" id="SSF161234">
    <property type="entry name" value="E7 C-terminal domain-like"/>
    <property type="match status" value="1"/>
</dbReference>
<keyword evidence="4 18" id="KW-0945">Host-virus interaction</keyword>
<evidence type="ECO:0000256" key="17">
    <source>
        <dbReference type="ARBA" id="ARBA00023309"/>
    </source>
</evidence>
<keyword evidence="12 18" id="KW-0010">Activator</keyword>
<evidence type="ECO:0000256" key="13">
    <source>
        <dbReference type="ARBA" id="ARBA00023163"/>
    </source>
</evidence>
<keyword evidence="15" id="KW-0922">Interferon antiviral system evasion</keyword>
<dbReference type="GO" id="GO:0019904">
    <property type="term" value="F:protein domain specific binding"/>
    <property type="evidence" value="ECO:0007669"/>
    <property type="project" value="UniProtKB-UniRule"/>
</dbReference>
<dbReference type="GO" id="GO:0003677">
    <property type="term" value="F:DNA binding"/>
    <property type="evidence" value="ECO:0007669"/>
    <property type="project" value="UniProtKB-UniRule"/>
</dbReference>
<evidence type="ECO:0000256" key="15">
    <source>
        <dbReference type="ARBA" id="ARBA00023258"/>
    </source>
</evidence>
<reference evidence="19" key="2">
    <citation type="submission" date="2024-02" db="EMBL/GenBank/DDBJ databases">
        <authorList>
            <person name="Hu B."/>
        </authorList>
    </citation>
    <scope>NUCLEOTIDE SEQUENCE</scope>
    <source>
        <strain evidence="19">8A/Uganda/UGR83/2019</strain>
    </source>
</reference>
<evidence type="ECO:0000256" key="7">
    <source>
        <dbReference type="ARBA" id="ARBA00022771"/>
    </source>
</evidence>
<comment type="similarity">
    <text evidence="18">Belongs to the papillomaviridae E7 protein family.</text>
</comment>
<keyword evidence="2 18" id="KW-0244">Early protein</keyword>
<dbReference type="Pfam" id="PF00527">
    <property type="entry name" value="E7"/>
    <property type="match status" value="1"/>
</dbReference>
<evidence type="ECO:0000256" key="6">
    <source>
        <dbReference type="ARBA" id="ARBA00022723"/>
    </source>
</evidence>
<dbReference type="GO" id="GO:0003700">
    <property type="term" value="F:DNA-binding transcription factor activity"/>
    <property type="evidence" value="ECO:0007669"/>
    <property type="project" value="UniProtKB-UniRule"/>
</dbReference>
<accession>A0AAU7E2K4</accession>
<dbReference type="Gene3D" id="3.30.160.330">
    <property type="match status" value="1"/>
</dbReference>
<keyword evidence="8 18" id="KW-1114">Inhibition of host interferon signaling pathway by virus</keyword>
<keyword evidence="17 18" id="KW-1078">G1/S host cell cycle checkpoint dysregulation by virus</keyword>
<dbReference type="EMBL" id="PP711995">
    <property type="protein sequence ID" value="XBH24139.1"/>
    <property type="molecule type" value="Genomic_DNA"/>
</dbReference>
<evidence type="ECO:0000256" key="2">
    <source>
        <dbReference type="ARBA" id="ARBA00022518"/>
    </source>
</evidence>